<dbReference type="EMBL" id="BQFW01000006">
    <property type="protein sequence ID" value="GJJ71933.1"/>
    <property type="molecule type" value="Genomic_DNA"/>
</dbReference>
<gene>
    <name evidence="11" type="ORF">EMPS_04290</name>
</gene>
<evidence type="ECO:0000256" key="7">
    <source>
        <dbReference type="RuleBase" id="RU366032"/>
    </source>
</evidence>
<name>A0A9P3LVC2_9FUNG</name>
<reference evidence="11" key="2">
    <citation type="journal article" date="2022" name="Microbiol. Resour. Announc.">
        <title>Whole-Genome Sequence of Entomortierella parvispora E1425, a Mucoromycotan Fungus Associated with Burkholderiaceae-Related Endosymbiotic Bacteria.</title>
        <authorList>
            <person name="Herlambang A."/>
            <person name="Guo Y."/>
            <person name="Takashima Y."/>
            <person name="Narisawa K."/>
            <person name="Ohta H."/>
            <person name="Nishizawa T."/>
        </authorList>
    </citation>
    <scope>NUCLEOTIDE SEQUENCE</scope>
    <source>
        <strain evidence="11">E1425</strain>
    </source>
</reference>
<evidence type="ECO:0000256" key="8">
    <source>
        <dbReference type="SAM" id="MobiDB-lite"/>
    </source>
</evidence>
<feature type="compositionally biased region" description="Low complexity" evidence="8">
    <location>
        <begin position="493"/>
        <end position="527"/>
    </location>
</feature>
<dbReference type="Gene3D" id="3.30.565.10">
    <property type="entry name" value="Histidine kinase-like ATPase, C-terminal domain"/>
    <property type="match status" value="1"/>
</dbReference>
<keyword evidence="2 7" id="KW-0808">Transferase</keyword>
<dbReference type="InterPro" id="IPR003594">
    <property type="entry name" value="HATPase_dom"/>
</dbReference>
<dbReference type="PANTHER" id="PTHR11947:SF25">
    <property type="entry name" value="[PYRUVATE DEHYDROGENASE (ACETYL-TRANSFERRING)] KINASE 2, MITOCHONDRIAL"/>
    <property type="match status" value="1"/>
</dbReference>
<dbReference type="GO" id="GO:0010906">
    <property type="term" value="P:regulation of glucose metabolic process"/>
    <property type="evidence" value="ECO:0007669"/>
    <property type="project" value="TreeGrafter"/>
</dbReference>
<keyword evidence="5 7" id="KW-0067">ATP-binding</keyword>
<protein>
    <recommendedName>
        <fullName evidence="7">Protein-serine/threonine kinase</fullName>
        <ecNumber evidence="7">2.7.11.-</ecNumber>
    </recommendedName>
</protein>
<keyword evidence="3 7" id="KW-0547">Nucleotide-binding</keyword>
<evidence type="ECO:0000256" key="4">
    <source>
        <dbReference type="ARBA" id="ARBA00022777"/>
    </source>
</evidence>
<dbReference type="GO" id="GO:0005759">
    <property type="term" value="C:mitochondrial matrix"/>
    <property type="evidence" value="ECO:0007669"/>
    <property type="project" value="UniProtKB-SubCell"/>
</dbReference>
<comment type="caution">
    <text evidence="11">The sequence shown here is derived from an EMBL/GenBank/DDBJ whole genome shotgun (WGS) entry which is preliminary data.</text>
</comment>
<feature type="region of interest" description="Disordered" evidence="8">
    <location>
        <begin position="493"/>
        <end position="558"/>
    </location>
</feature>
<evidence type="ECO:0000259" key="10">
    <source>
        <dbReference type="Pfam" id="PF10436"/>
    </source>
</evidence>
<feature type="domain" description="Histidine kinase/HSP90-like ATPase" evidence="9">
    <location>
        <begin position="326"/>
        <end position="390"/>
    </location>
</feature>
<keyword evidence="12" id="KW-1185">Reference proteome</keyword>
<dbReference type="Proteomes" id="UP000827284">
    <property type="component" value="Unassembled WGS sequence"/>
</dbReference>
<feature type="compositionally biased region" description="Low complexity" evidence="8">
    <location>
        <begin position="53"/>
        <end position="62"/>
    </location>
</feature>
<evidence type="ECO:0000256" key="1">
    <source>
        <dbReference type="ARBA" id="ARBA00006155"/>
    </source>
</evidence>
<proteinExistence type="inferred from homology"/>
<comment type="similarity">
    <text evidence="1 7">Belongs to the PDK/BCKDK protein kinase family.</text>
</comment>
<evidence type="ECO:0000256" key="3">
    <source>
        <dbReference type="ARBA" id="ARBA00022741"/>
    </source>
</evidence>
<organism evidence="11 12">
    <name type="scientific">Entomortierella parvispora</name>
    <dbReference type="NCBI Taxonomy" id="205924"/>
    <lineage>
        <taxon>Eukaryota</taxon>
        <taxon>Fungi</taxon>
        <taxon>Fungi incertae sedis</taxon>
        <taxon>Mucoromycota</taxon>
        <taxon>Mortierellomycotina</taxon>
        <taxon>Mortierellomycetes</taxon>
        <taxon>Mortierellales</taxon>
        <taxon>Mortierellaceae</taxon>
        <taxon>Entomortierella</taxon>
    </lineage>
</organism>
<dbReference type="GO" id="GO:0004740">
    <property type="term" value="F:pyruvate dehydrogenase (acetyl-transferring) kinase activity"/>
    <property type="evidence" value="ECO:0007669"/>
    <property type="project" value="TreeGrafter"/>
</dbReference>
<evidence type="ECO:0000256" key="6">
    <source>
        <dbReference type="ARBA" id="ARBA00023128"/>
    </source>
</evidence>
<evidence type="ECO:0000313" key="11">
    <source>
        <dbReference type="EMBL" id="GJJ71933.1"/>
    </source>
</evidence>
<dbReference type="EC" id="2.7.11.-" evidence="7"/>
<reference evidence="11" key="1">
    <citation type="submission" date="2021-11" db="EMBL/GenBank/DDBJ databases">
        <authorList>
            <person name="Herlambang A."/>
            <person name="Guo Y."/>
            <person name="Takashima Y."/>
            <person name="Nishizawa T."/>
        </authorList>
    </citation>
    <scope>NUCLEOTIDE SEQUENCE</scope>
    <source>
        <strain evidence="11">E1425</strain>
    </source>
</reference>
<evidence type="ECO:0000256" key="2">
    <source>
        <dbReference type="ARBA" id="ARBA00022679"/>
    </source>
</evidence>
<dbReference type="SUPFAM" id="SSF55874">
    <property type="entry name" value="ATPase domain of HSP90 chaperone/DNA topoisomerase II/histidine kinase"/>
    <property type="match status" value="2"/>
</dbReference>
<comment type="subcellular location">
    <subcellularLocation>
        <location evidence="7">Mitochondrion matrix</location>
    </subcellularLocation>
</comment>
<feature type="domain" description="Branched-chain alpha-ketoacid dehydrogenase kinase/Pyruvate dehydrogenase kinase N-terminal" evidence="10">
    <location>
        <begin position="97"/>
        <end position="257"/>
    </location>
</feature>
<dbReference type="InterPro" id="IPR018955">
    <property type="entry name" value="BCDHK/PDK_N"/>
</dbReference>
<feature type="region of interest" description="Disordered" evidence="8">
    <location>
        <begin position="40"/>
        <end position="78"/>
    </location>
</feature>
<sequence length="610" mass="68422">MASTHLLLNNFNRTCPSTRLSRTARRTLTTVATSRSRILVPASVTPLRSSPLQKQKQPPQQQAHRPQHEQIRHYTPPKPHFYQNRILDPYVNQTVTPITLRQLVFFGRNMQEEKLLKSANYVRTELPVRLAHRIRDFQNLPFIVGTNPHIEQVYDLYWQAFDRLRQVPEIKTLEANDKFCGLVKGLLNDHLVVIPQLALGIMESSKHIERAVVDQFMNKMLRSRISRRVLAEQHISLTANFNSPNHMMTDRGYIGIIYTHCNPREIVERTAHLAAETCRRQQQDFIHSCQAADSTTGPGVEGESLVKEPPKVILDGSIDAEFAYIPDHIEYILYELLKNSMRFVMLNGKVDPITGELPPIQITVCEGKEDITFRVSDRGGGIPPEVESHLWSYSQSPITARFANFEKISKMAATVQEQMVSPSRSINAAENEPILAGVGGTATGGIKVGEAIMEDELLPPPPPNHKPIVGSDDEAHLRLDRHAEDRMRDLALSTMASTASSESRPTTSSNSTPPGQSSSSSSSSSSPRTVIDTGKTGGPSKKRGHLDRETREAAERQHDQSMHLGIGLPMSRVYAEYWGGDLKVYTMHGYGTDAYARFCKFGNIYENFDV</sequence>
<dbReference type="GO" id="GO:0005524">
    <property type="term" value="F:ATP binding"/>
    <property type="evidence" value="ECO:0007669"/>
    <property type="project" value="UniProtKB-UniRule"/>
</dbReference>
<dbReference type="OrthoDB" id="407390at2759"/>
<keyword evidence="6 7" id="KW-0496">Mitochondrion</keyword>
<accession>A0A9P3LVC2</accession>
<evidence type="ECO:0000259" key="9">
    <source>
        <dbReference type="Pfam" id="PF02518"/>
    </source>
</evidence>
<feature type="compositionally biased region" description="Basic and acidic residues" evidence="8">
    <location>
        <begin position="546"/>
        <end position="558"/>
    </location>
</feature>
<dbReference type="Gene3D" id="1.20.140.20">
    <property type="entry name" value="Alpha-ketoacid/pyruvate dehydrogenase kinase, N-terminal domain"/>
    <property type="match status" value="1"/>
</dbReference>
<dbReference type="Pfam" id="PF10436">
    <property type="entry name" value="BCDHK_Adom3"/>
    <property type="match status" value="1"/>
</dbReference>
<keyword evidence="4 7" id="KW-0418">Kinase</keyword>
<dbReference type="AlphaFoldDB" id="A0A9P3LVC2"/>
<dbReference type="SUPFAM" id="SSF69012">
    <property type="entry name" value="alpha-ketoacid dehydrogenase kinase, N-terminal domain"/>
    <property type="match status" value="1"/>
</dbReference>
<evidence type="ECO:0000256" key="5">
    <source>
        <dbReference type="ARBA" id="ARBA00022840"/>
    </source>
</evidence>
<dbReference type="InterPro" id="IPR036890">
    <property type="entry name" value="HATPase_C_sf"/>
</dbReference>
<dbReference type="InterPro" id="IPR036784">
    <property type="entry name" value="AK/P_DHK_N_sf"/>
</dbReference>
<dbReference type="Pfam" id="PF02518">
    <property type="entry name" value="HATPase_c"/>
    <property type="match status" value="1"/>
</dbReference>
<dbReference type="PANTHER" id="PTHR11947">
    <property type="entry name" value="PYRUVATE DEHYDROGENASE KINASE"/>
    <property type="match status" value="1"/>
</dbReference>
<evidence type="ECO:0000313" key="12">
    <source>
        <dbReference type="Proteomes" id="UP000827284"/>
    </source>
</evidence>
<dbReference type="InterPro" id="IPR039028">
    <property type="entry name" value="BCKD/PDK"/>
</dbReference>